<feature type="signal peptide" evidence="4">
    <location>
        <begin position="1"/>
        <end position="22"/>
    </location>
</feature>
<comment type="catalytic activity">
    <reaction evidence="1">
        <text>Hydrolyzes the link between N-acetylmuramoyl residues and L-amino acid residues in certain cell-wall glycopeptides.</text>
        <dbReference type="EC" id="3.5.1.28"/>
    </reaction>
</comment>
<organism evidence="6 7">
    <name type="scientific">Robertkochia marina</name>
    <dbReference type="NCBI Taxonomy" id="1227945"/>
    <lineage>
        <taxon>Bacteria</taxon>
        <taxon>Pseudomonadati</taxon>
        <taxon>Bacteroidota</taxon>
        <taxon>Flavobacteriia</taxon>
        <taxon>Flavobacteriales</taxon>
        <taxon>Flavobacteriaceae</taxon>
        <taxon>Robertkochia</taxon>
    </lineage>
</organism>
<evidence type="ECO:0000313" key="6">
    <source>
        <dbReference type="EMBL" id="THD66754.1"/>
    </source>
</evidence>
<dbReference type="FunFam" id="3.40.630.40:FF:000005">
    <property type="entry name" value="N-acetylmuramoyl-L-alanine amidase (AmiA)"/>
    <property type="match status" value="1"/>
</dbReference>
<evidence type="ECO:0000259" key="5">
    <source>
        <dbReference type="SMART" id="SM00646"/>
    </source>
</evidence>
<dbReference type="EMBL" id="SSMC01000003">
    <property type="protein sequence ID" value="THD66754.1"/>
    <property type="molecule type" value="Genomic_DNA"/>
</dbReference>
<accession>A0A4V6RRS7</accession>
<dbReference type="Pfam" id="PF01520">
    <property type="entry name" value="Amidase_3"/>
    <property type="match status" value="1"/>
</dbReference>
<dbReference type="GO" id="GO:0008745">
    <property type="term" value="F:N-acetylmuramoyl-L-alanine amidase activity"/>
    <property type="evidence" value="ECO:0007669"/>
    <property type="project" value="UniProtKB-EC"/>
</dbReference>
<keyword evidence="7" id="KW-1185">Reference proteome</keyword>
<feature type="domain" description="MurNAc-LAA" evidence="5">
    <location>
        <begin position="95"/>
        <end position="252"/>
    </location>
</feature>
<reference evidence="6 7" key="1">
    <citation type="submission" date="2019-04" db="EMBL/GenBank/DDBJ databases">
        <title>Draft genome sequence of Robertkochia marina CC-AMO-30D.</title>
        <authorList>
            <person name="Hameed A."/>
            <person name="Lin S.-Y."/>
            <person name="Shahina M."/>
            <person name="Lai W.-A."/>
            <person name="Young C.-C."/>
        </authorList>
    </citation>
    <scope>NUCLEOTIDE SEQUENCE [LARGE SCALE GENOMIC DNA]</scope>
    <source>
        <strain evidence="6 7">CC-AMO-30D</strain>
    </source>
</reference>
<dbReference type="Proteomes" id="UP000305939">
    <property type="component" value="Unassembled WGS sequence"/>
</dbReference>
<evidence type="ECO:0000256" key="4">
    <source>
        <dbReference type="SAM" id="SignalP"/>
    </source>
</evidence>
<dbReference type="GO" id="GO:0009253">
    <property type="term" value="P:peptidoglycan catabolic process"/>
    <property type="evidence" value="ECO:0007669"/>
    <property type="project" value="InterPro"/>
</dbReference>
<evidence type="ECO:0000256" key="2">
    <source>
        <dbReference type="ARBA" id="ARBA00011901"/>
    </source>
</evidence>
<sequence length="382" mass="42417">MKVHNFLSLILAGLLCVSLSFANTTNEDSGGKVFTVVLDAGHGGHDPGNLGNGFKEKDIALNIVLKIGKMLEQNPSIKVVYTRKTDVFVDLKERGNIANKAKADLFISVHCNSHGSSAHGTETWVLGLNGNKYNMEVAKKENSVIYLEEDYELNYAGYDINSPESLIGLTMMQEEYLDQSILLADAIQDNFENRLKRKNRGVKQNIFVVLLQTYMPSVLVETGFLTYRPEGQYLNSAQGQNEMAQAVSQAVFTYKNMVEGFVGDDFSYEVSAEEGSVPQVSEETATRELLSDPDHEVVFKVQIAASSRELELEPFNFNGLNELSMEKAGDLYRYFYGASHSWEEAQELQRTAAAKGFPSCFIVAYKNGEKMDLETAVNSLAN</sequence>
<dbReference type="PANTHER" id="PTHR30404">
    <property type="entry name" value="N-ACETYLMURAMOYL-L-ALANINE AMIDASE"/>
    <property type="match status" value="1"/>
</dbReference>
<dbReference type="EC" id="3.5.1.28" evidence="2"/>
<dbReference type="InterPro" id="IPR050695">
    <property type="entry name" value="N-acetylmuramoyl_amidase_3"/>
</dbReference>
<proteinExistence type="predicted"/>
<name>A0A4V6RRS7_9FLAO</name>
<dbReference type="SMART" id="SM00646">
    <property type="entry name" value="Ami_3"/>
    <property type="match status" value="1"/>
</dbReference>
<evidence type="ECO:0000313" key="7">
    <source>
        <dbReference type="Proteomes" id="UP000305939"/>
    </source>
</evidence>
<dbReference type="PANTHER" id="PTHR30404:SF0">
    <property type="entry name" value="N-ACETYLMURAMOYL-L-ALANINE AMIDASE AMIC"/>
    <property type="match status" value="1"/>
</dbReference>
<dbReference type="RefSeq" id="WP_136336823.1">
    <property type="nucleotide sequence ID" value="NZ_QXMP01000011.1"/>
</dbReference>
<evidence type="ECO:0000256" key="3">
    <source>
        <dbReference type="ARBA" id="ARBA00022801"/>
    </source>
</evidence>
<keyword evidence="3" id="KW-0378">Hydrolase</keyword>
<feature type="chain" id="PRO_5020323968" description="N-acetylmuramoyl-L-alanine amidase" evidence="4">
    <location>
        <begin position="23"/>
        <end position="382"/>
    </location>
</feature>
<dbReference type="InterPro" id="IPR002508">
    <property type="entry name" value="MurNAc-LAA_cat"/>
</dbReference>
<dbReference type="CDD" id="cd02696">
    <property type="entry name" value="MurNAc-LAA"/>
    <property type="match status" value="1"/>
</dbReference>
<dbReference type="AlphaFoldDB" id="A0A4V6RRS7"/>
<dbReference type="GO" id="GO:0030288">
    <property type="term" value="C:outer membrane-bounded periplasmic space"/>
    <property type="evidence" value="ECO:0007669"/>
    <property type="project" value="TreeGrafter"/>
</dbReference>
<gene>
    <name evidence="6" type="ORF">E7Z59_13325</name>
</gene>
<keyword evidence="4" id="KW-0732">Signal</keyword>
<comment type="caution">
    <text evidence="6">The sequence shown here is derived from an EMBL/GenBank/DDBJ whole genome shotgun (WGS) entry which is preliminary data.</text>
</comment>
<evidence type="ECO:0000256" key="1">
    <source>
        <dbReference type="ARBA" id="ARBA00001561"/>
    </source>
</evidence>
<protein>
    <recommendedName>
        <fullName evidence="2">N-acetylmuramoyl-L-alanine amidase</fullName>
        <ecNumber evidence="2">3.5.1.28</ecNumber>
    </recommendedName>
</protein>
<dbReference type="Gene3D" id="3.40.630.40">
    <property type="entry name" value="Zn-dependent exopeptidases"/>
    <property type="match status" value="1"/>
</dbReference>
<dbReference type="OrthoDB" id="9806267at2"/>
<dbReference type="SUPFAM" id="SSF53187">
    <property type="entry name" value="Zn-dependent exopeptidases"/>
    <property type="match status" value="1"/>
</dbReference>